<feature type="transmembrane region" description="Helical" evidence="9">
    <location>
        <begin position="80"/>
        <end position="100"/>
    </location>
</feature>
<evidence type="ECO:0000256" key="6">
    <source>
        <dbReference type="ARBA" id="ARBA00022989"/>
    </source>
</evidence>
<feature type="transmembrane region" description="Helical" evidence="9">
    <location>
        <begin position="311"/>
        <end position="332"/>
    </location>
</feature>
<sequence length="373" mass="38721">MTSTIDRGIHTRTLGSTNTSSSTPPASYFLIFSIKMNSIPWRGVISGALFGAALTAAGMYTPSTIIEQMNLTNFHMLKAFLAASGSSALTILLGHQLSLTKCSPRTPATISLPFGPYNGNVIGGIILGLGLTLSGACPGTVWSQLVTGVPSAIPVLAGTVLGGILYSFLKPHITPSSSQIATAKNKPAFRKPTVTQRTGISKANGVALYELLCITGILTANFFFPRNNPSLLSPIQGGLLVGLSQFTSLLLTTSTLGSSTAFEQIGDLFWWSFDTSKRRPSLRNTAFAVGTILGSFILSRYADVPISNGKIVIGTTRAVLGGICLVVGSRIAGGCTSGHGISGMSMLSISSFVSVAAMFAAGVGSASFLRNRG</sequence>
<name>A0A9N9KSU2_9HELO</name>
<feature type="non-terminal residue" evidence="10">
    <location>
        <position position="1"/>
    </location>
</feature>
<dbReference type="InterPro" id="IPR007272">
    <property type="entry name" value="Sulf_transp_TsuA/YedE"/>
</dbReference>
<comment type="caution">
    <text evidence="10">The sequence shown here is derived from an EMBL/GenBank/DDBJ whole genome shotgun (WGS) entry which is preliminary data.</text>
</comment>
<accession>A0A9N9KSU2</accession>
<dbReference type="PANTHER" id="PTHR30574">
    <property type="entry name" value="INNER MEMBRANE PROTEIN YEDE"/>
    <property type="match status" value="1"/>
</dbReference>
<keyword evidence="3" id="KW-1003">Cell membrane</keyword>
<dbReference type="AlphaFoldDB" id="A0A9N9KSU2"/>
<dbReference type="GO" id="GO:0005886">
    <property type="term" value="C:plasma membrane"/>
    <property type="evidence" value="ECO:0007669"/>
    <property type="project" value="UniProtKB-SubCell"/>
</dbReference>
<evidence type="ECO:0000256" key="1">
    <source>
        <dbReference type="ARBA" id="ARBA00004429"/>
    </source>
</evidence>
<keyword evidence="11" id="KW-1185">Reference proteome</keyword>
<evidence type="ECO:0000256" key="8">
    <source>
        <dbReference type="SAM" id="MobiDB-lite"/>
    </source>
</evidence>
<feature type="transmembrane region" description="Helical" evidence="9">
    <location>
        <begin position="148"/>
        <end position="169"/>
    </location>
</feature>
<evidence type="ECO:0008006" key="12">
    <source>
        <dbReference type="Google" id="ProtNLM"/>
    </source>
</evidence>
<feature type="transmembrane region" description="Helical" evidence="9">
    <location>
        <begin position="281"/>
        <end position="299"/>
    </location>
</feature>
<keyword evidence="2" id="KW-0813">Transport</keyword>
<keyword evidence="5 9" id="KW-0812">Transmembrane</keyword>
<comment type="subcellular location">
    <subcellularLocation>
        <location evidence="1">Cell inner membrane</location>
        <topology evidence="1">Multi-pass membrane protein</topology>
    </subcellularLocation>
</comment>
<feature type="transmembrane region" description="Helical" evidence="9">
    <location>
        <begin position="39"/>
        <end position="60"/>
    </location>
</feature>
<keyword evidence="7 9" id="KW-0472">Membrane</keyword>
<organism evidence="10 11">
    <name type="scientific">Hymenoscyphus fraxineus</name>
    <dbReference type="NCBI Taxonomy" id="746836"/>
    <lineage>
        <taxon>Eukaryota</taxon>
        <taxon>Fungi</taxon>
        <taxon>Dikarya</taxon>
        <taxon>Ascomycota</taxon>
        <taxon>Pezizomycotina</taxon>
        <taxon>Leotiomycetes</taxon>
        <taxon>Helotiales</taxon>
        <taxon>Helotiaceae</taxon>
        <taxon>Hymenoscyphus</taxon>
    </lineage>
</organism>
<keyword evidence="4" id="KW-0997">Cell inner membrane</keyword>
<keyword evidence="6 9" id="KW-1133">Transmembrane helix</keyword>
<evidence type="ECO:0000256" key="7">
    <source>
        <dbReference type="ARBA" id="ARBA00023136"/>
    </source>
</evidence>
<dbReference type="PANTHER" id="PTHR30574:SF1">
    <property type="entry name" value="SULPHUR TRANSPORT DOMAIN-CONTAINING PROTEIN"/>
    <property type="match status" value="1"/>
</dbReference>
<gene>
    <name evidence="10" type="ORF">HYFRA_00010002</name>
</gene>
<evidence type="ECO:0000256" key="3">
    <source>
        <dbReference type="ARBA" id="ARBA00022475"/>
    </source>
</evidence>
<protein>
    <recommendedName>
        <fullName evidence="12">Sulphur transport domain-containing protein</fullName>
    </recommendedName>
</protein>
<dbReference type="EMBL" id="CAJVRL010000051">
    <property type="protein sequence ID" value="CAG8953545.1"/>
    <property type="molecule type" value="Genomic_DNA"/>
</dbReference>
<feature type="transmembrane region" description="Helical" evidence="9">
    <location>
        <begin position="206"/>
        <end position="224"/>
    </location>
</feature>
<evidence type="ECO:0000256" key="5">
    <source>
        <dbReference type="ARBA" id="ARBA00022692"/>
    </source>
</evidence>
<feature type="compositionally biased region" description="Low complexity" evidence="8">
    <location>
        <begin position="11"/>
        <end position="23"/>
    </location>
</feature>
<dbReference type="Pfam" id="PF04143">
    <property type="entry name" value="Sulf_transp"/>
    <property type="match status" value="1"/>
</dbReference>
<feature type="transmembrane region" description="Helical" evidence="9">
    <location>
        <begin position="344"/>
        <end position="369"/>
    </location>
</feature>
<dbReference type="OrthoDB" id="10254418at2759"/>
<reference evidence="10" key="1">
    <citation type="submission" date="2021-07" db="EMBL/GenBank/DDBJ databases">
        <authorList>
            <person name="Durling M."/>
        </authorList>
    </citation>
    <scope>NUCLEOTIDE SEQUENCE</scope>
</reference>
<feature type="transmembrane region" description="Helical" evidence="9">
    <location>
        <begin position="121"/>
        <end position="142"/>
    </location>
</feature>
<dbReference type="Proteomes" id="UP000696280">
    <property type="component" value="Unassembled WGS sequence"/>
</dbReference>
<evidence type="ECO:0000256" key="2">
    <source>
        <dbReference type="ARBA" id="ARBA00022448"/>
    </source>
</evidence>
<evidence type="ECO:0000313" key="10">
    <source>
        <dbReference type="EMBL" id="CAG8953545.1"/>
    </source>
</evidence>
<feature type="region of interest" description="Disordered" evidence="8">
    <location>
        <begin position="1"/>
        <end position="23"/>
    </location>
</feature>
<evidence type="ECO:0000256" key="9">
    <source>
        <dbReference type="SAM" id="Phobius"/>
    </source>
</evidence>
<evidence type="ECO:0000256" key="4">
    <source>
        <dbReference type="ARBA" id="ARBA00022519"/>
    </source>
</evidence>
<proteinExistence type="predicted"/>
<evidence type="ECO:0000313" key="11">
    <source>
        <dbReference type="Proteomes" id="UP000696280"/>
    </source>
</evidence>